<dbReference type="NCBIfam" id="NF004167">
    <property type="entry name" value="PRK05632.1"/>
    <property type="match status" value="1"/>
</dbReference>
<evidence type="ECO:0000256" key="10">
    <source>
        <dbReference type="ARBA" id="ARBA00023315"/>
    </source>
</evidence>
<dbReference type="PANTHER" id="PTHR43356">
    <property type="entry name" value="PHOSPHATE ACETYLTRANSFERASE"/>
    <property type="match status" value="1"/>
</dbReference>
<evidence type="ECO:0000256" key="6">
    <source>
        <dbReference type="ARBA" id="ARBA00012707"/>
    </source>
</evidence>
<proteinExistence type="inferred from homology"/>
<evidence type="ECO:0000256" key="2">
    <source>
        <dbReference type="ARBA" id="ARBA00004496"/>
    </source>
</evidence>
<dbReference type="InterPro" id="IPR028979">
    <property type="entry name" value="Ser_kin/Pase_Hpr-like_N_sf"/>
</dbReference>
<evidence type="ECO:0000259" key="15">
    <source>
        <dbReference type="Pfam" id="PF07085"/>
    </source>
</evidence>
<comment type="subcellular location">
    <subcellularLocation>
        <location evidence="2 13">Cytoplasm</location>
    </subcellularLocation>
</comment>
<dbReference type="Gene3D" id="3.40.50.300">
    <property type="entry name" value="P-loop containing nucleotide triphosphate hydrolases"/>
    <property type="match status" value="1"/>
</dbReference>
<dbReference type="Pfam" id="PF01515">
    <property type="entry name" value="PTA_PTB"/>
    <property type="match status" value="1"/>
</dbReference>
<evidence type="ECO:0000256" key="5">
    <source>
        <dbReference type="ARBA" id="ARBA00009786"/>
    </source>
</evidence>
<evidence type="ECO:0000256" key="3">
    <source>
        <dbReference type="ARBA" id="ARBA00004989"/>
    </source>
</evidence>
<dbReference type="EC" id="2.3.1.8" evidence="6 13"/>
<name>A0ABZ3FPJ1_9ACTN</name>
<comment type="similarity">
    <text evidence="4 13">In the C-terminal section; belongs to the phosphate acetyltransferase and butyryltransferase family.</text>
</comment>
<feature type="domain" description="DRTGG" evidence="15">
    <location>
        <begin position="213"/>
        <end position="321"/>
    </location>
</feature>
<dbReference type="InterPro" id="IPR050500">
    <property type="entry name" value="Phos_Acetyltrans/Butyryltrans"/>
</dbReference>
<dbReference type="PIRSF" id="PIRSF006107">
    <property type="entry name" value="PhpActrans_proteobac"/>
    <property type="match status" value="1"/>
</dbReference>
<comment type="catalytic activity">
    <reaction evidence="1 13">
        <text>acetyl-CoA + phosphate = acetyl phosphate + CoA</text>
        <dbReference type="Rhea" id="RHEA:19521"/>
        <dbReference type="ChEBI" id="CHEBI:22191"/>
        <dbReference type="ChEBI" id="CHEBI:43474"/>
        <dbReference type="ChEBI" id="CHEBI:57287"/>
        <dbReference type="ChEBI" id="CHEBI:57288"/>
        <dbReference type="EC" id="2.3.1.8"/>
    </reaction>
</comment>
<keyword evidence="10 13" id="KW-0012">Acyltransferase</keyword>
<dbReference type="EMBL" id="CP154795">
    <property type="protein sequence ID" value="XAN06561.1"/>
    <property type="molecule type" value="Genomic_DNA"/>
</dbReference>
<dbReference type="SUPFAM" id="SSF53659">
    <property type="entry name" value="Isocitrate/Isopropylmalate dehydrogenase-like"/>
    <property type="match status" value="1"/>
</dbReference>
<keyword evidence="8 13" id="KW-0963">Cytoplasm</keyword>
<evidence type="ECO:0000256" key="7">
    <source>
        <dbReference type="ARBA" id="ARBA00021528"/>
    </source>
</evidence>
<dbReference type="InterPro" id="IPR027417">
    <property type="entry name" value="P-loop_NTPase"/>
</dbReference>
<evidence type="ECO:0000256" key="12">
    <source>
        <dbReference type="ARBA" id="ARBA00049955"/>
    </source>
</evidence>
<dbReference type="Gene3D" id="3.40.1390.20">
    <property type="entry name" value="HprK N-terminal domain-like"/>
    <property type="match status" value="1"/>
</dbReference>
<comment type="domain">
    <text evidence="13">The N-terminal region seems to be important for proper quaternary structure. The C-terminal region contains the substrate-binding site.</text>
</comment>
<dbReference type="Gene3D" id="3.40.50.10950">
    <property type="match status" value="1"/>
</dbReference>
<dbReference type="Pfam" id="PF07085">
    <property type="entry name" value="DRTGG"/>
    <property type="match status" value="1"/>
</dbReference>
<comment type="function">
    <text evidence="12 13">Involved in acetate metabolism.</text>
</comment>
<dbReference type="Gene3D" id="3.40.50.10750">
    <property type="entry name" value="Isocitrate/Isopropylmalate dehydrogenase-like"/>
    <property type="match status" value="1"/>
</dbReference>
<evidence type="ECO:0000256" key="13">
    <source>
        <dbReference type="PIRNR" id="PIRNR006107"/>
    </source>
</evidence>
<evidence type="ECO:0000256" key="8">
    <source>
        <dbReference type="ARBA" id="ARBA00022490"/>
    </source>
</evidence>
<reference evidence="16 17" key="1">
    <citation type="submission" date="2024-04" db="EMBL/GenBank/DDBJ databases">
        <title>Isolation of an actinomycete strain from pig manure.</title>
        <authorList>
            <person name="Gong T."/>
            <person name="Yu Z."/>
            <person name="An M."/>
            <person name="Wei C."/>
            <person name="Yang W."/>
            <person name="Liu L."/>
        </authorList>
    </citation>
    <scope>NUCLEOTIDE SEQUENCE [LARGE SCALE GENOMIC DNA]</scope>
    <source>
        <strain evidence="16 17">ZF39</strain>
    </source>
</reference>
<dbReference type="Proteomes" id="UP001442841">
    <property type="component" value="Chromosome"/>
</dbReference>
<dbReference type="CDD" id="cd03109">
    <property type="entry name" value="DTBS"/>
    <property type="match status" value="1"/>
</dbReference>
<dbReference type="NCBIfam" id="NF007233">
    <property type="entry name" value="PRK09653.1"/>
    <property type="match status" value="1"/>
</dbReference>
<protein>
    <recommendedName>
        <fullName evidence="7 13">Phosphate acetyltransferase</fullName>
        <ecNumber evidence="6 13">2.3.1.8</ecNumber>
    </recommendedName>
    <alternativeName>
        <fullName evidence="11 13">Phosphotransacetylase</fullName>
    </alternativeName>
</protein>
<dbReference type="Pfam" id="PF13500">
    <property type="entry name" value="AAA_26"/>
    <property type="match status" value="1"/>
</dbReference>
<evidence type="ECO:0000256" key="1">
    <source>
        <dbReference type="ARBA" id="ARBA00000705"/>
    </source>
</evidence>
<dbReference type="RefSeq" id="WP_425307991.1">
    <property type="nucleotide sequence ID" value="NZ_CP154795.1"/>
</dbReference>
<dbReference type="PANTHER" id="PTHR43356:SF3">
    <property type="entry name" value="PHOSPHATE ACETYLTRANSFERASE"/>
    <property type="match status" value="1"/>
</dbReference>
<dbReference type="InterPro" id="IPR042112">
    <property type="entry name" value="P_AcTrfase_dom2"/>
</dbReference>
<dbReference type="InterPro" id="IPR002505">
    <property type="entry name" value="PTA_PTB"/>
</dbReference>
<keyword evidence="17" id="KW-1185">Reference proteome</keyword>
<comment type="pathway">
    <text evidence="3 13">Metabolic intermediate biosynthesis; acetyl-CoA biosynthesis; acetyl-CoA from acetate: step 2/2.</text>
</comment>
<dbReference type="InterPro" id="IPR042113">
    <property type="entry name" value="P_AcTrfase_dom1"/>
</dbReference>
<keyword evidence="9 13" id="KW-0808">Transferase</keyword>
<evidence type="ECO:0000313" key="17">
    <source>
        <dbReference type="Proteomes" id="UP001442841"/>
    </source>
</evidence>
<feature type="domain" description="Phosphate acetyl/butaryl transferase" evidence="14">
    <location>
        <begin position="369"/>
        <end position="684"/>
    </location>
</feature>
<sequence>MSRRILLVPTNHQADLTSTSLGLVRALDEIGVKVGYLKPLAQIQSGRVGRAADLMERVLTNIDVPDSISVQEVERDLARGEDDDLMEKVLAASEEVLNNHDVVIVEGVLPTDEQTYSGRVNHDLAQALDAEVLLVAGVNGTTLQTLVSKVAGAGAFYQVGESSRVTGAFLTSYSPENNSATPDEFRAALDSEGLRLVGIVEEAPHVLWPRVRDIVDDLNPTVVHAGDMDRRIKTTQILAQGVPGCITGLEEGVLAVVPGDRHDAIMAVCLSEMNGIRPAALLMTAGVRPDELVRQLCQPALDSGLPVLLTHESTYSTVNRVMHRDKGIPVDDIERTRMVTDTFGDAIDREWLHSLPSEDAPRRLSPAAFRRELTTKAQKARKRIVLPEGAEPRTVEAAISAQTKGIADCILLAKPEEVQSTAFSRGLVLPEDITIIDPTTIDQKYVDALVARRKHKGMTELKARDELDDTVMLGTMMVHLGEVDGLVSGAVHTTANTVRPALQILGTKPDAKLVSSVFFMCLPDAVVVYGDCAINPDPDAEELADIAIQSADSAAAFGIEPRVAMMSFSTGTSGAGRDVIKVAEATDIVRAKRPDILVDGPLQYDAATTESVAKSKAPDSPVAGRATVFVFPDLNTGNTTYKAVQRSASVISIGPMLQGLSAPVNDLSRGALVEDIEYTIALTAIQAAANEAEKNKQPVTEPQEQAAS</sequence>
<comment type="similarity">
    <text evidence="5 13">In the N-terminal section; belongs to the CobB/CobQ family.</text>
</comment>
<evidence type="ECO:0000259" key="14">
    <source>
        <dbReference type="Pfam" id="PF01515"/>
    </source>
</evidence>
<gene>
    <name evidence="16" type="primary">pta</name>
    <name evidence="16" type="ORF">AADG42_04300</name>
</gene>
<dbReference type="SUPFAM" id="SSF52540">
    <property type="entry name" value="P-loop containing nucleoside triphosphate hydrolases"/>
    <property type="match status" value="1"/>
</dbReference>
<accession>A0ABZ3FPJ1</accession>
<dbReference type="InterPro" id="IPR004614">
    <property type="entry name" value="P_AcTrfase"/>
</dbReference>
<evidence type="ECO:0000313" key="16">
    <source>
        <dbReference type="EMBL" id="XAN06561.1"/>
    </source>
</evidence>
<evidence type="ECO:0000256" key="4">
    <source>
        <dbReference type="ARBA" id="ARBA00008756"/>
    </source>
</evidence>
<dbReference type="SUPFAM" id="SSF75138">
    <property type="entry name" value="HprK N-terminal domain-like"/>
    <property type="match status" value="1"/>
</dbReference>
<evidence type="ECO:0000256" key="11">
    <source>
        <dbReference type="ARBA" id="ARBA00031108"/>
    </source>
</evidence>
<dbReference type="InterPro" id="IPR010766">
    <property type="entry name" value="DRTGG"/>
</dbReference>
<dbReference type="GO" id="GO:0008959">
    <property type="term" value="F:phosphate acetyltransferase activity"/>
    <property type="evidence" value="ECO:0007669"/>
    <property type="project" value="UniProtKB-EC"/>
</dbReference>
<dbReference type="InterPro" id="IPR016475">
    <property type="entry name" value="P-Actrans_bac"/>
</dbReference>
<evidence type="ECO:0000256" key="9">
    <source>
        <dbReference type="ARBA" id="ARBA00022679"/>
    </source>
</evidence>
<dbReference type="NCBIfam" id="TIGR00651">
    <property type="entry name" value="pta"/>
    <property type="match status" value="1"/>
</dbReference>
<organism evidence="16 17">
    <name type="scientific">Ammonicoccus fulvus</name>
    <dbReference type="NCBI Taxonomy" id="3138240"/>
    <lineage>
        <taxon>Bacteria</taxon>
        <taxon>Bacillati</taxon>
        <taxon>Actinomycetota</taxon>
        <taxon>Actinomycetes</taxon>
        <taxon>Propionibacteriales</taxon>
        <taxon>Propionibacteriaceae</taxon>
        <taxon>Ammonicoccus</taxon>
    </lineage>
</organism>